<protein>
    <submittedName>
        <fullName evidence="7">EamA family transporter</fullName>
    </submittedName>
</protein>
<dbReference type="OrthoDB" id="321830at2"/>
<keyword evidence="2 5" id="KW-0812">Transmembrane</keyword>
<name>A0A4Q0YSU3_9GAMM</name>
<evidence type="ECO:0000256" key="5">
    <source>
        <dbReference type="SAM" id="Phobius"/>
    </source>
</evidence>
<feature type="transmembrane region" description="Helical" evidence="5">
    <location>
        <begin position="138"/>
        <end position="157"/>
    </location>
</feature>
<dbReference type="InterPro" id="IPR037185">
    <property type="entry name" value="EmrE-like"/>
</dbReference>
<comment type="caution">
    <text evidence="7">The sequence shown here is derived from an EMBL/GenBank/DDBJ whole genome shotgun (WGS) entry which is preliminary data.</text>
</comment>
<dbReference type="Proteomes" id="UP000290287">
    <property type="component" value="Unassembled WGS sequence"/>
</dbReference>
<feature type="transmembrane region" description="Helical" evidence="5">
    <location>
        <begin position="86"/>
        <end position="107"/>
    </location>
</feature>
<feature type="transmembrane region" description="Helical" evidence="5">
    <location>
        <begin position="225"/>
        <end position="246"/>
    </location>
</feature>
<dbReference type="GO" id="GO:0016020">
    <property type="term" value="C:membrane"/>
    <property type="evidence" value="ECO:0007669"/>
    <property type="project" value="UniProtKB-SubCell"/>
</dbReference>
<evidence type="ECO:0000313" key="8">
    <source>
        <dbReference type="Proteomes" id="UP000290287"/>
    </source>
</evidence>
<sequence length="309" mass="33361">MFGEVGWQLKKFFMALLALVFFAANSVLCRMALTDEAIDPATFTSIRLVAGALVLYVILLFFPVAEGGGAAVANHQSGRRNIFQSPVESWLAAAMLFLYASSFSFAYMYLDTALGALILFTFVQLTMLTYGHYREGGITGLEIIGVLISISGLGYLVSPGIQSPDPRGIVLMAVSGIAWGGYSILGKKTSDSQVSSSSINFRLSLAFVLPMFLLCLPAMKMTMEGIFLAIVSGALASAVGYVIWYWVVKQFKAAQSGVMQLLVPIFAAVAGYMLMDEMISQRLMIAASVILLGILATFLGKRQVKESLE</sequence>
<feature type="transmembrane region" description="Helical" evidence="5">
    <location>
        <begin position="113"/>
        <end position="131"/>
    </location>
</feature>
<reference evidence="7 8" key="1">
    <citation type="submission" date="2017-10" db="EMBL/GenBank/DDBJ databases">
        <title>Nyctiphanis sp. nov., isolated from the stomach of the euphausiid Nyctiphanes simplex (Hansen, 1911) in the Gulf of California.</title>
        <authorList>
            <person name="Gomez-Gil B."/>
            <person name="Aguilar-Mendez M."/>
            <person name="Lopez-Cortes A."/>
            <person name="Gomez-Gutierrez J."/>
            <person name="Roque A."/>
            <person name="Lang E."/>
            <person name="Gonzalez-Castillo A."/>
        </authorList>
    </citation>
    <scope>NUCLEOTIDE SEQUENCE [LARGE SCALE GENOMIC DNA]</scope>
    <source>
        <strain evidence="7 8">CAIM 600</strain>
    </source>
</reference>
<dbReference type="AlphaFoldDB" id="A0A4Q0YSU3"/>
<accession>A0A4Q0YSU3</accession>
<dbReference type="EMBL" id="PEIB01000003">
    <property type="protein sequence ID" value="RXJ74246.1"/>
    <property type="molecule type" value="Genomic_DNA"/>
</dbReference>
<comment type="subcellular location">
    <subcellularLocation>
        <location evidence="1">Membrane</location>
        <topology evidence="1">Multi-pass membrane protein</topology>
    </subcellularLocation>
</comment>
<feature type="transmembrane region" description="Helical" evidence="5">
    <location>
        <begin position="281"/>
        <end position="300"/>
    </location>
</feature>
<feature type="transmembrane region" description="Helical" evidence="5">
    <location>
        <begin position="258"/>
        <end position="275"/>
    </location>
</feature>
<evidence type="ECO:0000256" key="1">
    <source>
        <dbReference type="ARBA" id="ARBA00004141"/>
    </source>
</evidence>
<dbReference type="InterPro" id="IPR000620">
    <property type="entry name" value="EamA_dom"/>
</dbReference>
<dbReference type="Pfam" id="PF00892">
    <property type="entry name" value="EamA"/>
    <property type="match status" value="1"/>
</dbReference>
<organism evidence="7 8">
    <name type="scientific">Veronia nyctiphanis</name>
    <dbReference type="NCBI Taxonomy" id="1278244"/>
    <lineage>
        <taxon>Bacteria</taxon>
        <taxon>Pseudomonadati</taxon>
        <taxon>Pseudomonadota</taxon>
        <taxon>Gammaproteobacteria</taxon>
        <taxon>Vibrionales</taxon>
        <taxon>Vibrionaceae</taxon>
        <taxon>Veronia</taxon>
    </lineage>
</organism>
<dbReference type="InterPro" id="IPR050638">
    <property type="entry name" value="AA-Vitamin_Transporters"/>
</dbReference>
<dbReference type="PANTHER" id="PTHR32322:SF9">
    <property type="entry name" value="AMINO-ACID METABOLITE EFFLUX PUMP-RELATED"/>
    <property type="match status" value="1"/>
</dbReference>
<dbReference type="PANTHER" id="PTHR32322">
    <property type="entry name" value="INNER MEMBRANE TRANSPORTER"/>
    <property type="match status" value="1"/>
</dbReference>
<evidence type="ECO:0000259" key="6">
    <source>
        <dbReference type="Pfam" id="PF00892"/>
    </source>
</evidence>
<proteinExistence type="predicted"/>
<feature type="transmembrane region" description="Helical" evidence="5">
    <location>
        <begin position="199"/>
        <end position="219"/>
    </location>
</feature>
<evidence type="ECO:0000256" key="2">
    <source>
        <dbReference type="ARBA" id="ARBA00022692"/>
    </source>
</evidence>
<keyword evidence="8" id="KW-1185">Reference proteome</keyword>
<evidence type="ECO:0000256" key="4">
    <source>
        <dbReference type="ARBA" id="ARBA00023136"/>
    </source>
</evidence>
<keyword evidence="3 5" id="KW-1133">Transmembrane helix</keyword>
<dbReference type="RefSeq" id="WP_129121208.1">
    <property type="nucleotide sequence ID" value="NZ_PEIB01000003.1"/>
</dbReference>
<feature type="transmembrane region" description="Helical" evidence="5">
    <location>
        <begin position="169"/>
        <end position="187"/>
    </location>
</feature>
<feature type="transmembrane region" description="Helical" evidence="5">
    <location>
        <begin position="12"/>
        <end position="33"/>
    </location>
</feature>
<feature type="transmembrane region" description="Helical" evidence="5">
    <location>
        <begin position="45"/>
        <end position="65"/>
    </location>
</feature>
<feature type="domain" description="EamA" evidence="6">
    <location>
        <begin position="167"/>
        <end position="298"/>
    </location>
</feature>
<evidence type="ECO:0000256" key="3">
    <source>
        <dbReference type="ARBA" id="ARBA00022989"/>
    </source>
</evidence>
<evidence type="ECO:0000313" key="7">
    <source>
        <dbReference type="EMBL" id="RXJ74246.1"/>
    </source>
</evidence>
<gene>
    <name evidence="7" type="ORF">CS022_04070</name>
</gene>
<keyword evidence="4 5" id="KW-0472">Membrane</keyword>
<dbReference type="SUPFAM" id="SSF103481">
    <property type="entry name" value="Multidrug resistance efflux transporter EmrE"/>
    <property type="match status" value="1"/>
</dbReference>